<dbReference type="AlphaFoldDB" id="A0AAW0KY86"/>
<organism evidence="1 2">
    <name type="scientific">Quercus suber</name>
    <name type="common">Cork oak</name>
    <dbReference type="NCBI Taxonomy" id="58331"/>
    <lineage>
        <taxon>Eukaryota</taxon>
        <taxon>Viridiplantae</taxon>
        <taxon>Streptophyta</taxon>
        <taxon>Embryophyta</taxon>
        <taxon>Tracheophyta</taxon>
        <taxon>Spermatophyta</taxon>
        <taxon>Magnoliopsida</taxon>
        <taxon>eudicotyledons</taxon>
        <taxon>Gunneridae</taxon>
        <taxon>Pentapetalae</taxon>
        <taxon>rosids</taxon>
        <taxon>fabids</taxon>
        <taxon>Fagales</taxon>
        <taxon>Fagaceae</taxon>
        <taxon>Quercus</taxon>
    </lineage>
</organism>
<dbReference type="Gene3D" id="3.40.50.150">
    <property type="entry name" value="Vaccinia Virus protein VP39"/>
    <property type="match status" value="2"/>
</dbReference>
<gene>
    <name evidence="1" type="ORF">CFP56_011857</name>
</gene>
<protein>
    <submittedName>
        <fullName evidence="1">S-adenosylmethionine-dependent methyltransferase</fullName>
    </submittedName>
</protein>
<keyword evidence="1" id="KW-0489">Methyltransferase</keyword>
<proteinExistence type="predicted"/>
<dbReference type="Pfam" id="PF03492">
    <property type="entry name" value="Methyltransf_7"/>
    <property type="match status" value="2"/>
</dbReference>
<dbReference type="SUPFAM" id="SSF53335">
    <property type="entry name" value="S-adenosyl-L-methionine-dependent methyltransferases"/>
    <property type="match status" value="2"/>
</dbReference>
<sequence length="419" mass="45810">MSNNTYTVPESYPMNGGDGINSYTKNSSPQVSSILLSISPISYTLLILPALLGANAVKAMIDDVIAEKLDVEKIFSNVVQQKYQCQGFASQMPEFQVFFSDHASNDFNTLFASLPPERPYFATGVPGSFHGWLFPNFSLDFVYSSYALQCLSKVPEELPNKNSAAWNKGRVHYASAPDEVAQAFTTQFAKDITAFLDCRAKGLVVGGLMVLIMPGAGANAVKAMIDDVIAEKLDVEKIFSSSKGTFRYQCQGFASQMPEFQVFFSDHASNDFNTLFASLPPERPYFATGVPGSFHGRLFPNFSLDFVYSSYALQCLSKVPEELPNKNSAAWNKGRVHYASAPDEVAQAFTTQFAKDITAFLDCRAKGLVVGGLMVIIMPGIPNGIPHSSSLTGGIFDFLGQCLMGMAKEEMTQLVERNE</sequence>
<dbReference type="Proteomes" id="UP000237347">
    <property type="component" value="Unassembled WGS sequence"/>
</dbReference>
<reference evidence="1 2" key="1">
    <citation type="journal article" date="2018" name="Sci. Data">
        <title>The draft genome sequence of cork oak.</title>
        <authorList>
            <person name="Ramos A.M."/>
            <person name="Usie A."/>
            <person name="Barbosa P."/>
            <person name="Barros P.M."/>
            <person name="Capote T."/>
            <person name="Chaves I."/>
            <person name="Simoes F."/>
            <person name="Abreu I."/>
            <person name="Carrasquinho I."/>
            <person name="Faro C."/>
            <person name="Guimaraes J.B."/>
            <person name="Mendonca D."/>
            <person name="Nobrega F."/>
            <person name="Rodrigues L."/>
            <person name="Saibo N.J.M."/>
            <person name="Varela M.C."/>
            <person name="Egas C."/>
            <person name="Matos J."/>
            <person name="Miguel C.M."/>
            <person name="Oliveira M.M."/>
            <person name="Ricardo C.P."/>
            <person name="Goncalves S."/>
        </authorList>
    </citation>
    <scope>NUCLEOTIDE SEQUENCE [LARGE SCALE GENOMIC DNA]</scope>
    <source>
        <strain evidence="2">cv. HL8</strain>
    </source>
</reference>
<keyword evidence="1" id="KW-0808">Transferase</keyword>
<dbReference type="InterPro" id="IPR005299">
    <property type="entry name" value="MeTrfase_7"/>
</dbReference>
<evidence type="ECO:0000313" key="2">
    <source>
        <dbReference type="Proteomes" id="UP000237347"/>
    </source>
</evidence>
<dbReference type="PANTHER" id="PTHR31009">
    <property type="entry name" value="S-ADENOSYL-L-METHIONINE:CARBOXYL METHYLTRANSFERASE FAMILY PROTEIN"/>
    <property type="match status" value="1"/>
</dbReference>
<dbReference type="GO" id="GO:0008168">
    <property type="term" value="F:methyltransferase activity"/>
    <property type="evidence" value="ECO:0007669"/>
    <property type="project" value="UniProtKB-KW"/>
</dbReference>
<dbReference type="InterPro" id="IPR029063">
    <property type="entry name" value="SAM-dependent_MTases_sf"/>
</dbReference>
<dbReference type="EMBL" id="PKMF04000195">
    <property type="protein sequence ID" value="KAK7843870.1"/>
    <property type="molecule type" value="Genomic_DNA"/>
</dbReference>
<evidence type="ECO:0000313" key="1">
    <source>
        <dbReference type="EMBL" id="KAK7843870.1"/>
    </source>
</evidence>
<keyword evidence="2" id="KW-1185">Reference proteome</keyword>
<comment type="caution">
    <text evidence="1">The sequence shown here is derived from an EMBL/GenBank/DDBJ whole genome shotgun (WGS) entry which is preliminary data.</text>
</comment>
<dbReference type="GO" id="GO:0032259">
    <property type="term" value="P:methylation"/>
    <property type="evidence" value="ECO:0007669"/>
    <property type="project" value="UniProtKB-KW"/>
</dbReference>
<name>A0AAW0KY86_QUESU</name>
<accession>A0AAW0KY86</accession>